<evidence type="ECO:0000313" key="2">
    <source>
        <dbReference type="Proteomes" id="UP000222296"/>
    </source>
</evidence>
<proteinExistence type="predicted"/>
<dbReference type="EMBL" id="CP042276">
    <property type="protein sequence ID" value="QDY97638.1"/>
    <property type="molecule type" value="Genomic_DNA"/>
</dbReference>
<protein>
    <submittedName>
        <fullName evidence="1">Uncharacterized protein</fullName>
    </submittedName>
</protein>
<organism evidence="1 2">
    <name type="scientific">Agrobacterium tumefaciens</name>
    <dbReference type="NCBI Taxonomy" id="358"/>
    <lineage>
        <taxon>Bacteria</taxon>
        <taxon>Pseudomonadati</taxon>
        <taxon>Pseudomonadota</taxon>
        <taxon>Alphaproteobacteria</taxon>
        <taxon>Hyphomicrobiales</taxon>
        <taxon>Rhizobiaceae</taxon>
        <taxon>Rhizobium/Agrobacterium group</taxon>
        <taxon>Agrobacterium</taxon>
        <taxon>Agrobacterium tumefaciens complex</taxon>
    </lineage>
</organism>
<dbReference type="AlphaFoldDB" id="A0AAP9E9S8"/>
<keyword evidence="1" id="KW-0614">Plasmid</keyword>
<name>A0AAP9E9S8_AGRTU</name>
<accession>A0AAP9E9S8</accession>
<sequence>MEVASQVFSPRNAPKGPVKSFDYAPGGTVEVPVVLIRLGDMVLAGVQPELSASIGARIKAGSPFAGTVVATMIDGSAKYMPDATSYDRFTYEARSSPFAKGAAEAAASGIIEHIKRMKDAGN</sequence>
<dbReference type="Proteomes" id="UP000222296">
    <property type="component" value="Plasmid pAt"/>
</dbReference>
<reference evidence="1 2" key="1">
    <citation type="journal article" date="2017" name="Genome Announc.">
        <title>Draft Genome Sequence of Agrobacterium tumefaciens Biovar 1 Strain 186, Isolated from Walnut.</title>
        <authorList>
            <person name="Poret-Peterson A.T."/>
            <person name="Bhatnagar S."/>
            <person name="McClean A.E."/>
            <person name="Kluepfel D.A."/>
        </authorList>
    </citation>
    <scope>NUCLEOTIDE SEQUENCE [LARGE SCALE GENOMIC DNA]</scope>
    <source>
        <strain evidence="1 2">186</strain>
    </source>
</reference>
<geneLocation type="plasmid" evidence="2">
    <name>pat</name>
</geneLocation>
<dbReference type="RefSeq" id="WP_144030965.1">
    <property type="nucleotide sequence ID" value="NZ_CP042276.1"/>
</dbReference>
<evidence type="ECO:0000313" key="1">
    <source>
        <dbReference type="EMBL" id="QDY97638.1"/>
    </source>
</evidence>
<gene>
    <name evidence="1" type="ORF">CG010_026115</name>
</gene>